<dbReference type="AlphaFoldDB" id="A0ABD0RGK1"/>
<gene>
    <name evidence="2" type="ORF">M9458_005551</name>
</gene>
<feature type="transmembrane region" description="Helical" evidence="1">
    <location>
        <begin position="24"/>
        <end position="45"/>
    </location>
</feature>
<keyword evidence="3" id="KW-1185">Reference proteome</keyword>
<keyword evidence="1" id="KW-0472">Membrane</keyword>
<accession>A0ABD0RGK1</accession>
<proteinExistence type="predicted"/>
<dbReference type="Proteomes" id="UP001529510">
    <property type="component" value="Unassembled WGS sequence"/>
</dbReference>
<organism evidence="2 3">
    <name type="scientific">Cirrhinus mrigala</name>
    <name type="common">Mrigala</name>
    <dbReference type="NCBI Taxonomy" id="683832"/>
    <lineage>
        <taxon>Eukaryota</taxon>
        <taxon>Metazoa</taxon>
        <taxon>Chordata</taxon>
        <taxon>Craniata</taxon>
        <taxon>Vertebrata</taxon>
        <taxon>Euteleostomi</taxon>
        <taxon>Actinopterygii</taxon>
        <taxon>Neopterygii</taxon>
        <taxon>Teleostei</taxon>
        <taxon>Ostariophysi</taxon>
        <taxon>Cypriniformes</taxon>
        <taxon>Cyprinidae</taxon>
        <taxon>Labeoninae</taxon>
        <taxon>Labeonini</taxon>
        <taxon>Cirrhinus</taxon>
    </lineage>
</organism>
<evidence type="ECO:0000313" key="2">
    <source>
        <dbReference type="EMBL" id="KAL0197011.1"/>
    </source>
</evidence>
<sequence>MHYVASGSLSLGSLGLLRLFGASWSWSLAAGLGVYLGTGGWRYLYVAVRTAKRDI</sequence>
<name>A0ABD0RGK1_CIRMR</name>
<protein>
    <submittedName>
        <fullName evidence="2">Uncharacterized protein</fullName>
    </submittedName>
</protein>
<evidence type="ECO:0000256" key="1">
    <source>
        <dbReference type="SAM" id="Phobius"/>
    </source>
</evidence>
<comment type="caution">
    <text evidence="2">The sequence shown here is derived from an EMBL/GenBank/DDBJ whole genome shotgun (WGS) entry which is preliminary data.</text>
</comment>
<evidence type="ECO:0000313" key="3">
    <source>
        <dbReference type="Proteomes" id="UP001529510"/>
    </source>
</evidence>
<reference evidence="2 3" key="1">
    <citation type="submission" date="2024-05" db="EMBL/GenBank/DDBJ databases">
        <title>Genome sequencing and assembly of Indian major carp, Cirrhinus mrigala (Hamilton, 1822).</title>
        <authorList>
            <person name="Mohindra V."/>
            <person name="Chowdhury L.M."/>
            <person name="Lal K."/>
            <person name="Jena J.K."/>
        </authorList>
    </citation>
    <scope>NUCLEOTIDE SEQUENCE [LARGE SCALE GENOMIC DNA]</scope>
    <source>
        <strain evidence="2">CM1030</strain>
        <tissue evidence="2">Blood</tissue>
    </source>
</reference>
<keyword evidence="1" id="KW-0812">Transmembrane</keyword>
<feature type="non-terminal residue" evidence="2">
    <location>
        <position position="55"/>
    </location>
</feature>
<keyword evidence="1" id="KW-1133">Transmembrane helix</keyword>
<dbReference type="EMBL" id="JAMKFB020000003">
    <property type="protein sequence ID" value="KAL0197011.1"/>
    <property type="molecule type" value="Genomic_DNA"/>
</dbReference>